<gene>
    <name evidence="3" type="ORF">QBC37DRAFT_431733</name>
</gene>
<dbReference type="Pfam" id="PF14273">
    <property type="entry name" value="DUF4360"/>
    <property type="match status" value="1"/>
</dbReference>
<keyword evidence="2" id="KW-0732">Signal</keyword>
<dbReference type="EMBL" id="MU858237">
    <property type="protein sequence ID" value="KAK4208578.1"/>
    <property type="molecule type" value="Genomic_DNA"/>
</dbReference>
<sequence>MILPFFAFAVLGHICQPTTATPVTASPPPRADITTTTSHGSGCPNGAGAVIGPTSQSDKLQTLTFYSQDFTLYGPNSAAVTILDTSKTCNGTVSLTYPDGFSFKLEAVIYSVMSRLEREVNAYFMSVYSLSPGTGSGVALTAENASISHKWQFNGTGRAQRTFRRYTLPDMIRSTSGLAAGPGEGEAPVLASVCGRDGKNALELKIDTQVEVRNTSSVVLRTVDGTPDFELEMVQLHLRWEACK</sequence>
<feature type="signal peptide" evidence="2">
    <location>
        <begin position="1"/>
        <end position="20"/>
    </location>
</feature>
<proteinExistence type="predicted"/>
<evidence type="ECO:0000256" key="2">
    <source>
        <dbReference type="SAM" id="SignalP"/>
    </source>
</evidence>
<protein>
    <submittedName>
        <fullName evidence="3">Uncharacterized protein</fullName>
    </submittedName>
</protein>
<evidence type="ECO:0000313" key="4">
    <source>
        <dbReference type="Proteomes" id="UP001301769"/>
    </source>
</evidence>
<organism evidence="3 4">
    <name type="scientific">Rhypophila decipiens</name>
    <dbReference type="NCBI Taxonomy" id="261697"/>
    <lineage>
        <taxon>Eukaryota</taxon>
        <taxon>Fungi</taxon>
        <taxon>Dikarya</taxon>
        <taxon>Ascomycota</taxon>
        <taxon>Pezizomycotina</taxon>
        <taxon>Sordariomycetes</taxon>
        <taxon>Sordariomycetidae</taxon>
        <taxon>Sordariales</taxon>
        <taxon>Naviculisporaceae</taxon>
        <taxon>Rhypophila</taxon>
    </lineage>
</organism>
<reference evidence="3" key="1">
    <citation type="journal article" date="2023" name="Mol. Phylogenet. Evol.">
        <title>Genome-scale phylogeny and comparative genomics of the fungal order Sordariales.</title>
        <authorList>
            <person name="Hensen N."/>
            <person name="Bonometti L."/>
            <person name="Westerberg I."/>
            <person name="Brannstrom I.O."/>
            <person name="Guillou S."/>
            <person name="Cros-Aarteil S."/>
            <person name="Calhoun S."/>
            <person name="Haridas S."/>
            <person name="Kuo A."/>
            <person name="Mondo S."/>
            <person name="Pangilinan J."/>
            <person name="Riley R."/>
            <person name="LaButti K."/>
            <person name="Andreopoulos B."/>
            <person name="Lipzen A."/>
            <person name="Chen C."/>
            <person name="Yan M."/>
            <person name="Daum C."/>
            <person name="Ng V."/>
            <person name="Clum A."/>
            <person name="Steindorff A."/>
            <person name="Ohm R.A."/>
            <person name="Martin F."/>
            <person name="Silar P."/>
            <person name="Natvig D.O."/>
            <person name="Lalanne C."/>
            <person name="Gautier V."/>
            <person name="Ament-Velasquez S.L."/>
            <person name="Kruys A."/>
            <person name="Hutchinson M.I."/>
            <person name="Powell A.J."/>
            <person name="Barry K."/>
            <person name="Miller A.N."/>
            <person name="Grigoriev I.V."/>
            <person name="Debuchy R."/>
            <person name="Gladieux P."/>
            <person name="Hiltunen Thoren M."/>
            <person name="Johannesson H."/>
        </authorList>
    </citation>
    <scope>NUCLEOTIDE SEQUENCE</scope>
    <source>
        <strain evidence="3">PSN293</strain>
    </source>
</reference>
<name>A0AAN6XX85_9PEZI</name>
<accession>A0AAN6XX85</accession>
<feature type="region of interest" description="Disordered" evidence="1">
    <location>
        <begin position="21"/>
        <end position="48"/>
    </location>
</feature>
<dbReference type="Proteomes" id="UP001301769">
    <property type="component" value="Unassembled WGS sequence"/>
</dbReference>
<feature type="chain" id="PRO_5042901132" evidence="2">
    <location>
        <begin position="21"/>
        <end position="244"/>
    </location>
</feature>
<comment type="caution">
    <text evidence="3">The sequence shown here is derived from an EMBL/GenBank/DDBJ whole genome shotgun (WGS) entry which is preliminary data.</text>
</comment>
<dbReference type="InterPro" id="IPR025649">
    <property type="entry name" value="DUF4360"/>
</dbReference>
<reference evidence="3" key="2">
    <citation type="submission" date="2023-05" db="EMBL/GenBank/DDBJ databases">
        <authorList>
            <consortium name="Lawrence Berkeley National Laboratory"/>
            <person name="Steindorff A."/>
            <person name="Hensen N."/>
            <person name="Bonometti L."/>
            <person name="Westerberg I."/>
            <person name="Brannstrom I.O."/>
            <person name="Guillou S."/>
            <person name="Cros-Aarteil S."/>
            <person name="Calhoun S."/>
            <person name="Haridas S."/>
            <person name="Kuo A."/>
            <person name="Mondo S."/>
            <person name="Pangilinan J."/>
            <person name="Riley R."/>
            <person name="Labutti K."/>
            <person name="Andreopoulos B."/>
            <person name="Lipzen A."/>
            <person name="Chen C."/>
            <person name="Yanf M."/>
            <person name="Daum C."/>
            <person name="Ng V."/>
            <person name="Clum A."/>
            <person name="Ohm R."/>
            <person name="Martin F."/>
            <person name="Silar P."/>
            <person name="Natvig D."/>
            <person name="Lalanne C."/>
            <person name="Gautier V."/>
            <person name="Ament-Velasquez S.L."/>
            <person name="Kruys A."/>
            <person name="Hutchinson M.I."/>
            <person name="Powell A.J."/>
            <person name="Barry K."/>
            <person name="Miller A.N."/>
            <person name="Grigoriev I.V."/>
            <person name="Debuchy R."/>
            <person name="Gladieux P."/>
            <person name="Thoren M.H."/>
            <person name="Johannesson H."/>
        </authorList>
    </citation>
    <scope>NUCLEOTIDE SEQUENCE</scope>
    <source>
        <strain evidence="3">PSN293</strain>
    </source>
</reference>
<keyword evidence="4" id="KW-1185">Reference proteome</keyword>
<dbReference type="AlphaFoldDB" id="A0AAN6XX85"/>
<evidence type="ECO:0000313" key="3">
    <source>
        <dbReference type="EMBL" id="KAK4208578.1"/>
    </source>
</evidence>
<evidence type="ECO:0000256" key="1">
    <source>
        <dbReference type="SAM" id="MobiDB-lite"/>
    </source>
</evidence>